<reference evidence="2 3" key="1">
    <citation type="journal article" date="2020" name="Biotechnol. Biofuels">
        <title>New insights from the biogas microbiome by comprehensive genome-resolved metagenomics of nearly 1600 species originating from multiple anaerobic digesters.</title>
        <authorList>
            <person name="Campanaro S."/>
            <person name="Treu L."/>
            <person name="Rodriguez-R L.M."/>
            <person name="Kovalovszki A."/>
            <person name="Ziels R.M."/>
            <person name="Maus I."/>
            <person name="Zhu X."/>
            <person name="Kougias P.G."/>
            <person name="Basile A."/>
            <person name="Luo G."/>
            <person name="Schluter A."/>
            <person name="Konstantinidis K.T."/>
            <person name="Angelidaki I."/>
        </authorList>
    </citation>
    <scope>NUCLEOTIDE SEQUENCE [LARGE SCALE GENOMIC DNA]</scope>
    <source>
        <strain evidence="2">AS22ysBPME_46</strain>
    </source>
</reference>
<dbReference type="RefSeq" id="WP_167829578.1">
    <property type="nucleotide sequence ID" value="NZ_CP032683.1"/>
</dbReference>
<sequence length="45" mass="4958">MITQYIVSYPVSLPDLSVLILLGVFVLTLRQVGSLRLLAEGILRS</sequence>
<organism evidence="2 3">
    <name type="scientific">Methanosarcina flavescens</name>
    <dbReference type="NCBI Taxonomy" id="1715806"/>
    <lineage>
        <taxon>Archaea</taxon>
        <taxon>Methanobacteriati</taxon>
        <taxon>Methanobacteriota</taxon>
        <taxon>Stenosarchaea group</taxon>
        <taxon>Methanomicrobia</taxon>
        <taxon>Methanosarcinales</taxon>
        <taxon>Methanosarcinaceae</taxon>
        <taxon>Methanosarcina</taxon>
    </lineage>
</organism>
<dbReference type="GeneID" id="53688063"/>
<evidence type="ECO:0000313" key="2">
    <source>
        <dbReference type="EMBL" id="NLK32021.1"/>
    </source>
</evidence>
<comment type="caution">
    <text evidence="2">The sequence shown here is derived from an EMBL/GenBank/DDBJ whole genome shotgun (WGS) entry which is preliminary data.</text>
</comment>
<dbReference type="EMBL" id="JAAYQL010000023">
    <property type="protein sequence ID" value="NLK32021.1"/>
    <property type="molecule type" value="Genomic_DNA"/>
</dbReference>
<evidence type="ECO:0000313" key="3">
    <source>
        <dbReference type="Proteomes" id="UP000585579"/>
    </source>
</evidence>
<keyword evidence="1" id="KW-0472">Membrane</keyword>
<accession>A0A7K4ATJ4</accession>
<protein>
    <submittedName>
        <fullName evidence="2">Uncharacterized protein</fullName>
    </submittedName>
</protein>
<dbReference type="AlphaFoldDB" id="A0A7K4ATJ4"/>
<proteinExistence type="predicted"/>
<dbReference type="OrthoDB" id="86089at2157"/>
<keyword evidence="1" id="KW-1133">Transmembrane helix</keyword>
<name>A0A7K4ATJ4_9EURY</name>
<gene>
    <name evidence="2" type="ORF">GX302_04055</name>
</gene>
<dbReference type="Proteomes" id="UP000585579">
    <property type="component" value="Unassembled WGS sequence"/>
</dbReference>
<keyword evidence="1" id="KW-0812">Transmembrane</keyword>
<feature type="transmembrane region" description="Helical" evidence="1">
    <location>
        <begin position="6"/>
        <end position="29"/>
    </location>
</feature>
<evidence type="ECO:0000256" key="1">
    <source>
        <dbReference type="SAM" id="Phobius"/>
    </source>
</evidence>